<evidence type="ECO:0000313" key="4">
    <source>
        <dbReference type="Proteomes" id="UP000008810"/>
    </source>
</evidence>
<dbReference type="KEGG" id="bdi:100838408"/>
<dbReference type="EnsemblPlants" id="KQJ86530">
    <property type="protein sequence ID" value="KQJ86530"/>
    <property type="gene ID" value="BRADI_4g06117v3"/>
</dbReference>
<dbReference type="STRING" id="15368.I1IHZ9"/>
<dbReference type="OMA" id="RCCVQEK"/>
<reference evidence="2 3" key="1">
    <citation type="journal article" date="2010" name="Nature">
        <title>Genome sequencing and analysis of the model grass Brachypodium distachyon.</title>
        <authorList>
            <consortium name="International Brachypodium Initiative"/>
        </authorList>
    </citation>
    <scope>NUCLEOTIDE SEQUENCE [LARGE SCALE GENOMIC DNA]</scope>
    <source>
        <strain evidence="2">Bd21</strain>
        <strain evidence="3">cv. Bd21</strain>
    </source>
</reference>
<reference evidence="2" key="2">
    <citation type="submission" date="2017-06" db="EMBL/GenBank/DDBJ databases">
        <title>WGS assembly of Brachypodium distachyon.</title>
        <authorList>
            <consortium name="The International Brachypodium Initiative"/>
            <person name="Lucas S."/>
            <person name="Harmon-Smith M."/>
            <person name="Lail K."/>
            <person name="Tice H."/>
            <person name="Grimwood J."/>
            <person name="Bruce D."/>
            <person name="Barry K."/>
            <person name="Shu S."/>
            <person name="Lindquist E."/>
            <person name="Wang M."/>
            <person name="Pitluck S."/>
            <person name="Vogel J.P."/>
            <person name="Garvin D.F."/>
            <person name="Mockler T.C."/>
            <person name="Schmutz J."/>
            <person name="Rokhsar D."/>
            <person name="Bevan M.W."/>
        </authorList>
    </citation>
    <scope>NUCLEOTIDE SEQUENCE</scope>
    <source>
        <strain evidence="2">Bd21</strain>
    </source>
</reference>
<sequence>MQATGSVTWVVGAQASVLGRCSGGVPCPSSSSSSSSSASSGRFQGLGAVRCCVQAQDKKPRVRKTKEERREMVESFVNTYRVSNNGKFPSVNLTHKEVGGSYYIVREIVRDIIQENRVLGPGGLNAKALSFEDSPDSSELSASHELGQDNIEILDLSDENQGGKDSVLEMSDQEGVFSLQNNVISTEQLLGSSNLLQSGILNSVVQNGNVESATCLDTNLQEEDEPLCEEPREVDTIGSEKQAPSFVHVSDLHKDIEVDSLVDAHKIATSSIIDEVTILSEPSTVSQTNGALLHEHVTLPDVCDDITNSAVDEAILYSETNGVLQTNQTLVQEHDKLPETESIMTGDVQLIDGQFRPTTSANQRDAYVLNTSAEAIDSTLSVDSCDEIEQPLLNTCSDEQDNLEGLDSQPALDTKKLLQKEDKHSTVEKDVSEFQTSISDVTHKEREASYVNTEHAISATTVTARRTGNVQQKKEDNLFWLIIRAFVVSMSKLWAK</sequence>
<dbReference type="EnsemblPlants" id="KQJ86531">
    <property type="protein sequence ID" value="KQJ86531"/>
    <property type="gene ID" value="BRADI_4g06117v3"/>
</dbReference>
<evidence type="ECO:0000313" key="2">
    <source>
        <dbReference type="EMBL" id="KQJ86530.1"/>
    </source>
</evidence>
<gene>
    <name evidence="3" type="primary">LOC100838408</name>
    <name evidence="2" type="ORF">BRADI_4g06117v3</name>
</gene>
<reference evidence="3" key="3">
    <citation type="submission" date="2018-08" db="UniProtKB">
        <authorList>
            <consortium name="EnsemblPlants"/>
        </authorList>
    </citation>
    <scope>IDENTIFICATION</scope>
    <source>
        <strain evidence="3">cv. Bd21</strain>
    </source>
</reference>
<dbReference type="PANTHER" id="PTHR34568:SF1">
    <property type="entry name" value="DNA BINDING PROTEIN"/>
    <property type="match status" value="1"/>
</dbReference>
<dbReference type="EMBL" id="CM000883">
    <property type="protein sequence ID" value="KQJ86531.1"/>
    <property type="molecule type" value="Genomic_DNA"/>
</dbReference>
<dbReference type="PANTHER" id="PTHR34568">
    <property type="entry name" value="RRM DOMAIN-CONTAINING PROTEIN"/>
    <property type="match status" value="1"/>
</dbReference>
<dbReference type="InterPro" id="IPR058942">
    <property type="entry name" value="AT3G52170-like"/>
</dbReference>
<organism evidence="2">
    <name type="scientific">Brachypodium distachyon</name>
    <name type="common">Purple false brome</name>
    <name type="synonym">Trachynia distachya</name>
    <dbReference type="NCBI Taxonomy" id="15368"/>
    <lineage>
        <taxon>Eukaryota</taxon>
        <taxon>Viridiplantae</taxon>
        <taxon>Streptophyta</taxon>
        <taxon>Embryophyta</taxon>
        <taxon>Tracheophyta</taxon>
        <taxon>Spermatophyta</taxon>
        <taxon>Magnoliopsida</taxon>
        <taxon>Liliopsida</taxon>
        <taxon>Poales</taxon>
        <taxon>Poaceae</taxon>
        <taxon>BOP clade</taxon>
        <taxon>Pooideae</taxon>
        <taxon>Stipodae</taxon>
        <taxon>Brachypodieae</taxon>
        <taxon>Brachypodium</taxon>
    </lineage>
</organism>
<dbReference type="AlphaFoldDB" id="I1IHZ9"/>
<dbReference type="Pfam" id="PF25896">
    <property type="entry name" value="HTH_AT3G52170"/>
    <property type="match status" value="1"/>
</dbReference>
<dbReference type="RefSeq" id="XP_010237219.1">
    <property type="nucleotide sequence ID" value="XM_010238917.3"/>
</dbReference>
<dbReference type="ExpressionAtlas" id="I1IHZ9">
    <property type="expression patterns" value="baseline and differential"/>
</dbReference>
<accession>I1IHZ9</accession>
<dbReference type="InterPro" id="IPR058941">
    <property type="entry name" value="HTH_AT3G52170-like"/>
</dbReference>
<dbReference type="OrthoDB" id="787154at2759"/>
<keyword evidence="4" id="KW-1185">Reference proteome</keyword>
<dbReference type="eggNOG" id="ENOG502RFX1">
    <property type="taxonomic scope" value="Eukaryota"/>
</dbReference>
<dbReference type="Proteomes" id="UP000008810">
    <property type="component" value="Chromosome 4"/>
</dbReference>
<dbReference type="Gramene" id="KQJ86530">
    <property type="protein sequence ID" value="KQJ86530"/>
    <property type="gene ID" value="BRADI_4g06117v3"/>
</dbReference>
<name>I1IHZ9_BRADI</name>
<evidence type="ECO:0000259" key="1">
    <source>
        <dbReference type="Pfam" id="PF25896"/>
    </source>
</evidence>
<protein>
    <recommendedName>
        <fullName evidence="1">AT3G52170-like helix-turn-helix domain-containing protein</fullName>
    </recommendedName>
</protein>
<feature type="domain" description="AT3G52170-like helix-turn-helix" evidence="1">
    <location>
        <begin position="65"/>
        <end position="113"/>
    </location>
</feature>
<dbReference type="Gramene" id="KQJ86531">
    <property type="protein sequence ID" value="KQJ86531"/>
    <property type="gene ID" value="BRADI_4g06117v3"/>
</dbReference>
<dbReference type="RefSeq" id="XP_010237218.1">
    <property type="nucleotide sequence ID" value="XM_010238916.3"/>
</dbReference>
<proteinExistence type="predicted"/>
<dbReference type="EMBL" id="CM000883">
    <property type="protein sequence ID" value="KQJ86530.1"/>
    <property type="molecule type" value="Genomic_DNA"/>
</dbReference>
<dbReference type="GeneID" id="100838408"/>
<evidence type="ECO:0000313" key="3">
    <source>
        <dbReference type="EnsemblPlants" id="KQJ86530"/>
    </source>
</evidence>